<dbReference type="GO" id="GO:0000727">
    <property type="term" value="P:double-strand break repair via break-induced replication"/>
    <property type="evidence" value="ECO:0000318"/>
    <property type="project" value="GO_Central"/>
</dbReference>
<dbReference type="AlphaFoldDB" id="A0A9J7MSR5"/>
<evidence type="ECO:0000256" key="1">
    <source>
        <dbReference type="ARBA" id="ARBA00012513"/>
    </source>
</evidence>
<feature type="domain" description="Protein kinase" evidence="9">
    <location>
        <begin position="60"/>
        <end position="531"/>
    </location>
</feature>
<dbReference type="OMA" id="QGFTMEK"/>
<dbReference type="PROSITE" id="PS50011">
    <property type="entry name" value="PROTEIN_KINASE_DOM"/>
    <property type="match status" value="1"/>
</dbReference>
<dbReference type="FunFam" id="3.30.200.20:FF:000287">
    <property type="entry name" value="Cell division cycle 7-related protein kinase"/>
    <property type="match status" value="1"/>
</dbReference>
<feature type="region of interest" description="Disordered" evidence="8">
    <location>
        <begin position="205"/>
        <end position="256"/>
    </location>
</feature>
<gene>
    <name evidence="11" type="primary">LOC118417947</name>
</gene>
<dbReference type="PANTHER" id="PTHR44167:SF23">
    <property type="entry name" value="CDC7 KINASE, ISOFORM A-RELATED"/>
    <property type="match status" value="1"/>
</dbReference>
<evidence type="ECO:0000256" key="3">
    <source>
        <dbReference type="ARBA" id="ARBA00022679"/>
    </source>
</evidence>
<feature type="compositionally biased region" description="Polar residues" evidence="8">
    <location>
        <begin position="457"/>
        <end position="472"/>
    </location>
</feature>
<reference evidence="11" key="2">
    <citation type="submission" date="2025-08" db="UniProtKB">
        <authorList>
            <consortium name="RefSeq"/>
        </authorList>
    </citation>
    <scope>IDENTIFICATION</scope>
    <source>
        <strain evidence="11">S238N-H82</strain>
        <tissue evidence="11">Testes</tissue>
    </source>
</reference>
<reference evidence="10" key="1">
    <citation type="journal article" date="2020" name="Nat. Ecol. Evol.">
        <title>Deeply conserved synteny resolves early events in vertebrate evolution.</title>
        <authorList>
            <person name="Simakov O."/>
            <person name="Marletaz F."/>
            <person name="Yue J.X."/>
            <person name="O'Connell B."/>
            <person name="Jenkins J."/>
            <person name="Brandt A."/>
            <person name="Calef R."/>
            <person name="Tung C.H."/>
            <person name="Huang T.K."/>
            <person name="Schmutz J."/>
            <person name="Satoh N."/>
            <person name="Yu J.K."/>
            <person name="Putnam N.H."/>
            <person name="Green R.E."/>
            <person name="Rokhsar D.S."/>
        </authorList>
    </citation>
    <scope>NUCLEOTIDE SEQUENCE [LARGE SCALE GENOMIC DNA]</scope>
    <source>
        <strain evidence="10">S238N-H82</strain>
    </source>
</reference>
<dbReference type="PROSITE" id="PS00108">
    <property type="entry name" value="PROTEIN_KINASE_ST"/>
    <property type="match status" value="1"/>
</dbReference>
<dbReference type="OrthoDB" id="10020333at2759"/>
<dbReference type="Gene3D" id="1.10.510.10">
    <property type="entry name" value="Transferase(Phosphotransferase) domain 1"/>
    <property type="match status" value="2"/>
</dbReference>
<evidence type="ECO:0000256" key="7">
    <source>
        <dbReference type="PROSITE-ProRule" id="PRU10141"/>
    </source>
</evidence>
<evidence type="ECO:0000256" key="8">
    <source>
        <dbReference type="SAM" id="MobiDB-lite"/>
    </source>
</evidence>
<dbReference type="FunFam" id="1.10.510.10:FF:001046">
    <property type="entry name" value="Protein kinase Cdc7"/>
    <property type="match status" value="1"/>
</dbReference>
<dbReference type="Gene3D" id="3.30.200.20">
    <property type="entry name" value="Phosphorylase Kinase, domain 1"/>
    <property type="match status" value="1"/>
</dbReference>
<keyword evidence="6 7" id="KW-0067">ATP-binding</keyword>
<evidence type="ECO:0000256" key="4">
    <source>
        <dbReference type="ARBA" id="ARBA00022741"/>
    </source>
</evidence>
<dbReference type="CDD" id="cd14019">
    <property type="entry name" value="STKc_Cdc7"/>
    <property type="match status" value="1"/>
</dbReference>
<dbReference type="GO" id="GO:0004674">
    <property type="term" value="F:protein serine/threonine kinase activity"/>
    <property type="evidence" value="ECO:0000318"/>
    <property type="project" value="GO_Central"/>
</dbReference>
<evidence type="ECO:0000256" key="6">
    <source>
        <dbReference type="ARBA" id="ARBA00022840"/>
    </source>
</evidence>
<dbReference type="PANTHER" id="PTHR44167">
    <property type="entry name" value="OVARIAN-SPECIFIC SERINE/THREONINE-PROTEIN KINASE LOK-RELATED"/>
    <property type="match status" value="1"/>
</dbReference>
<keyword evidence="4 7" id="KW-0547">Nucleotide-binding</keyword>
<dbReference type="InterPro" id="IPR017441">
    <property type="entry name" value="Protein_kinase_ATP_BS"/>
</dbReference>
<evidence type="ECO:0000259" key="9">
    <source>
        <dbReference type="PROSITE" id="PS50011"/>
    </source>
</evidence>
<dbReference type="KEGG" id="bfo:118417947"/>
<evidence type="ECO:0000313" key="10">
    <source>
        <dbReference type="Proteomes" id="UP000001554"/>
    </source>
</evidence>
<dbReference type="RefSeq" id="XP_035679607.1">
    <property type="nucleotide sequence ID" value="XM_035823714.1"/>
</dbReference>
<dbReference type="PROSITE" id="PS00107">
    <property type="entry name" value="PROTEIN_KINASE_ATP"/>
    <property type="match status" value="1"/>
</dbReference>
<keyword evidence="2" id="KW-0723">Serine/threonine-protein kinase</keyword>
<evidence type="ECO:0000256" key="5">
    <source>
        <dbReference type="ARBA" id="ARBA00022777"/>
    </source>
</evidence>
<dbReference type="GO" id="GO:0005524">
    <property type="term" value="F:ATP binding"/>
    <property type="evidence" value="ECO:0007669"/>
    <property type="project" value="UniProtKB-UniRule"/>
</dbReference>
<organism evidence="10 11">
    <name type="scientific">Branchiostoma floridae</name>
    <name type="common">Florida lancelet</name>
    <name type="synonym">Amphioxus</name>
    <dbReference type="NCBI Taxonomy" id="7739"/>
    <lineage>
        <taxon>Eukaryota</taxon>
        <taxon>Metazoa</taxon>
        <taxon>Chordata</taxon>
        <taxon>Cephalochordata</taxon>
        <taxon>Leptocardii</taxon>
        <taxon>Amphioxiformes</taxon>
        <taxon>Branchiostomatidae</taxon>
        <taxon>Branchiostoma</taxon>
    </lineage>
</organism>
<dbReference type="GO" id="GO:0005634">
    <property type="term" value="C:nucleus"/>
    <property type="evidence" value="ECO:0000318"/>
    <property type="project" value="GO_Central"/>
</dbReference>
<dbReference type="SUPFAM" id="SSF56112">
    <property type="entry name" value="Protein kinase-like (PK-like)"/>
    <property type="match status" value="1"/>
</dbReference>
<keyword evidence="5" id="KW-0418">Kinase</keyword>
<dbReference type="InterPro" id="IPR008271">
    <property type="entry name" value="Ser/Thr_kinase_AS"/>
</dbReference>
<proteinExistence type="predicted"/>
<keyword evidence="3" id="KW-0808">Transferase</keyword>
<evidence type="ECO:0000256" key="2">
    <source>
        <dbReference type="ARBA" id="ARBA00022527"/>
    </source>
</evidence>
<sequence length="535" mass="59810">MSTAPEVKLPIAVIKDEKTEETKKVKKQVKLSLAEETRGWALNQEVSRLLEQIPQINDSFSIVRKIGEGTFSSVYLATLKQMPWLKENYALKHIIPTSHPDRMETELRCLQEIGGKDNVMGMLFSVRGEDSFVVGMPYFPHESFHEYLPKMSLKEVRDYMENMLIALRRVHQFGIIHRDVKPSNFLYSRAEKRYSLVDFGLAQPEQKTSNKPATQVKRSRPESAVSSSPAKKKPRTSGSKRENAVQQAPLPKASVLVPKQRDINVLHEKQTAKANIQNGKLKASALLKKAALKQCQNSSLMALNKTVGQQQKMRITVKDRTRQKASHPACSCSGTPNICRLCTSRHHQVAPRAGTPGFRAPEVLLKCPKQTTAVDIWSAGVIFLSLLSGRYPFFRAKDDMQALAQIIALMGSREVANAAKAYNKDLYVTPTIPPMDLKDTCLRLRLGTRMYKDCKDSPSQALTSGRRSSPSNNRHKKSSPAPKHAEILTKGQKNKGWDNVPDSAFDLLEKLLDLNPDTRITADGALSHPFLSSCS</sequence>
<dbReference type="InterPro" id="IPR011009">
    <property type="entry name" value="Kinase-like_dom_sf"/>
</dbReference>
<keyword evidence="10" id="KW-1185">Reference proteome</keyword>
<feature type="binding site" evidence="7">
    <location>
        <position position="92"/>
    </location>
    <ligand>
        <name>ATP</name>
        <dbReference type="ChEBI" id="CHEBI:30616"/>
    </ligand>
</feature>
<name>A0A9J7MSR5_BRAFL</name>
<dbReference type="Proteomes" id="UP000001554">
    <property type="component" value="Chromosome 1"/>
</dbReference>
<protein>
    <recommendedName>
        <fullName evidence="1">non-specific serine/threonine protein kinase</fullName>
        <ecNumber evidence="1">2.7.11.1</ecNumber>
    </recommendedName>
</protein>
<evidence type="ECO:0000313" key="11">
    <source>
        <dbReference type="RefSeq" id="XP_035679607.1"/>
    </source>
</evidence>
<dbReference type="Pfam" id="PF00069">
    <property type="entry name" value="Pkinase"/>
    <property type="match status" value="2"/>
</dbReference>
<dbReference type="SMART" id="SM00220">
    <property type="entry name" value="S_TKc"/>
    <property type="match status" value="1"/>
</dbReference>
<dbReference type="EC" id="2.7.11.1" evidence="1"/>
<feature type="region of interest" description="Disordered" evidence="8">
    <location>
        <begin position="454"/>
        <end position="499"/>
    </location>
</feature>
<dbReference type="GO" id="GO:0005737">
    <property type="term" value="C:cytoplasm"/>
    <property type="evidence" value="ECO:0000318"/>
    <property type="project" value="GO_Central"/>
</dbReference>
<accession>A0A9J7MSR5</accession>
<dbReference type="InterPro" id="IPR000719">
    <property type="entry name" value="Prot_kinase_dom"/>
</dbReference>
<dbReference type="GO" id="GO:0007165">
    <property type="term" value="P:signal transduction"/>
    <property type="evidence" value="ECO:0000318"/>
    <property type="project" value="GO_Central"/>
</dbReference>
<dbReference type="GeneID" id="118417947"/>